<keyword evidence="4" id="KW-1185">Reference proteome</keyword>
<protein>
    <recommendedName>
        <fullName evidence="2">Nephrocystin 3-like N-terminal domain-containing protein</fullName>
    </recommendedName>
</protein>
<dbReference type="EMBL" id="CACRXK020025389">
    <property type="protein sequence ID" value="CAB4039443.1"/>
    <property type="molecule type" value="Genomic_DNA"/>
</dbReference>
<dbReference type="InterPro" id="IPR027417">
    <property type="entry name" value="P-loop_NTPase"/>
</dbReference>
<dbReference type="Pfam" id="PF24883">
    <property type="entry name" value="NPHP3_N"/>
    <property type="match status" value="1"/>
</dbReference>
<dbReference type="SUPFAM" id="SSF52540">
    <property type="entry name" value="P-loop containing nucleoside triphosphate hydrolases"/>
    <property type="match status" value="1"/>
</dbReference>
<reference evidence="3" key="1">
    <citation type="submission" date="2020-04" db="EMBL/GenBank/DDBJ databases">
        <authorList>
            <person name="Alioto T."/>
            <person name="Alioto T."/>
            <person name="Gomez Garrido J."/>
        </authorList>
    </citation>
    <scope>NUCLEOTIDE SEQUENCE</scope>
    <source>
        <strain evidence="3">A484AB</strain>
    </source>
</reference>
<feature type="domain" description="Nephrocystin 3-like N-terminal" evidence="2">
    <location>
        <begin position="36"/>
        <end position="108"/>
    </location>
</feature>
<organism evidence="3 4">
    <name type="scientific">Paramuricea clavata</name>
    <name type="common">Red gorgonian</name>
    <name type="synonym">Violescent sea-whip</name>
    <dbReference type="NCBI Taxonomy" id="317549"/>
    <lineage>
        <taxon>Eukaryota</taxon>
        <taxon>Metazoa</taxon>
        <taxon>Cnidaria</taxon>
        <taxon>Anthozoa</taxon>
        <taxon>Octocorallia</taxon>
        <taxon>Malacalcyonacea</taxon>
        <taxon>Plexauridae</taxon>
        <taxon>Paramuricea</taxon>
    </lineage>
</organism>
<dbReference type="AlphaFoldDB" id="A0A7D9K069"/>
<dbReference type="Proteomes" id="UP001152795">
    <property type="component" value="Unassembled WGS sequence"/>
</dbReference>
<keyword evidence="1" id="KW-0677">Repeat</keyword>
<dbReference type="PANTHER" id="PTHR10039">
    <property type="entry name" value="AMELOGENIN"/>
    <property type="match status" value="1"/>
</dbReference>
<evidence type="ECO:0000259" key="2">
    <source>
        <dbReference type="Pfam" id="PF24883"/>
    </source>
</evidence>
<gene>
    <name evidence="3" type="ORF">PACLA_8A039012</name>
</gene>
<evidence type="ECO:0000256" key="1">
    <source>
        <dbReference type="ARBA" id="ARBA00022737"/>
    </source>
</evidence>
<dbReference type="InterPro" id="IPR056884">
    <property type="entry name" value="NPHP3-like_N"/>
</dbReference>
<dbReference type="OrthoDB" id="5967843at2759"/>
<evidence type="ECO:0000313" key="4">
    <source>
        <dbReference type="Proteomes" id="UP001152795"/>
    </source>
</evidence>
<evidence type="ECO:0000313" key="3">
    <source>
        <dbReference type="EMBL" id="CAB4039443.1"/>
    </source>
</evidence>
<sequence length="222" mass="26050">VSTWLNDTSFDNRVFIISGQAGMEYKKNLTSKLSGQEGKMLDDMNIKGLFSVLLEEPFANIPDPGRHILIVIDALDESQQKERYEFVNLITNHFHKFPRFIRFLITSRSEKDIALKFQGLNPMFLKPDDERNLNDLRLFFKDKLKTTVDHASREELVKTLVDKSEGLMLYASFVCKLPDDNFIKSNIENLPRGIEKIYESYFDRLEKELKILGIERKLFYHY</sequence>
<dbReference type="PANTHER" id="PTHR10039:SF16">
    <property type="entry name" value="GPI INOSITOL-DEACYLASE"/>
    <property type="match status" value="1"/>
</dbReference>
<feature type="non-terminal residue" evidence="3">
    <location>
        <position position="222"/>
    </location>
</feature>
<proteinExistence type="predicted"/>
<comment type="caution">
    <text evidence="3">The sequence shown here is derived from an EMBL/GenBank/DDBJ whole genome shotgun (WGS) entry which is preliminary data.</text>
</comment>
<accession>A0A7D9K069</accession>
<name>A0A7D9K069_PARCT</name>